<keyword evidence="5" id="KW-1185">Reference proteome</keyword>
<dbReference type="GO" id="GO:0016746">
    <property type="term" value="F:acyltransferase activity"/>
    <property type="evidence" value="ECO:0007669"/>
    <property type="project" value="UniProtKB-KW"/>
</dbReference>
<dbReference type="InterPro" id="IPR000182">
    <property type="entry name" value="GNAT_dom"/>
</dbReference>
<sequence length="249" mass="27984">MELRTATTNDIDAIRSVARESLFASYGHAVDEALLAEAVDEWYDPADLDTDIDDEDTVCPVALVDGEVVGFAESYVVGRRERVGEIDWLHVHPDHRESGIGSALLDRVESELRAAKVDRIEARVLVANEAGTAFYEGEGYELVGERSVDIGERTFDEREYRKQISRLTGISEGVVETDDGRTVYVAFDESERGSSAPFYVAYVDEDRERRYGYFCGNCEGTDIAIDTMDRMECMDCGNRRKPSRWDAAY</sequence>
<dbReference type="Gene3D" id="3.40.630.30">
    <property type="match status" value="1"/>
</dbReference>
<evidence type="ECO:0000256" key="2">
    <source>
        <dbReference type="ARBA" id="ARBA00023315"/>
    </source>
</evidence>
<accession>A0ABD5UE47</accession>
<dbReference type="InterPro" id="IPR016181">
    <property type="entry name" value="Acyl_CoA_acyltransferase"/>
</dbReference>
<dbReference type="CDD" id="cd04301">
    <property type="entry name" value="NAT_SF"/>
    <property type="match status" value="1"/>
</dbReference>
<dbReference type="PROSITE" id="PS51186">
    <property type="entry name" value="GNAT"/>
    <property type="match status" value="1"/>
</dbReference>
<gene>
    <name evidence="4" type="ORF">ACFQEY_01800</name>
</gene>
<dbReference type="PANTHER" id="PTHR43877">
    <property type="entry name" value="AMINOALKYLPHOSPHONATE N-ACETYLTRANSFERASE-RELATED-RELATED"/>
    <property type="match status" value="1"/>
</dbReference>
<dbReference type="Proteomes" id="UP001596333">
    <property type="component" value="Unassembled WGS sequence"/>
</dbReference>
<evidence type="ECO:0000313" key="5">
    <source>
        <dbReference type="Proteomes" id="UP001596333"/>
    </source>
</evidence>
<proteinExistence type="predicted"/>
<dbReference type="Pfam" id="PF00583">
    <property type="entry name" value="Acetyltransf_1"/>
    <property type="match status" value="1"/>
</dbReference>
<evidence type="ECO:0000256" key="1">
    <source>
        <dbReference type="ARBA" id="ARBA00022679"/>
    </source>
</evidence>
<keyword evidence="2 4" id="KW-0012">Acyltransferase</keyword>
<protein>
    <submittedName>
        <fullName evidence="4">GNAT family N-acetyltransferase</fullName>
        <ecNumber evidence="4">2.3.1.-</ecNumber>
    </submittedName>
</protein>
<keyword evidence="1 4" id="KW-0808">Transferase</keyword>
<dbReference type="PANTHER" id="PTHR43877:SF2">
    <property type="entry name" value="AMINOALKYLPHOSPHONATE N-ACETYLTRANSFERASE-RELATED"/>
    <property type="match status" value="1"/>
</dbReference>
<dbReference type="InterPro" id="IPR043854">
    <property type="entry name" value="DUF5816"/>
</dbReference>
<dbReference type="Pfam" id="PF19133">
    <property type="entry name" value="DUF5816"/>
    <property type="match status" value="1"/>
</dbReference>
<comment type="caution">
    <text evidence="4">The sequence shown here is derived from an EMBL/GenBank/DDBJ whole genome shotgun (WGS) entry which is preliminary data.</text>
</comment>
<dbReference type="AlphaFoldDB" id="A0ABD5UE47"/>
<evidence type="ECO:0000259" key="3">
    <source>
        <dbReference type="PROSITE" id="PS51186"/>
    </source>
</evidence>
<reference evidence="4 5" key="1">
    <citation type="journal article" date="2019" name="Int. J. Syst. Evol. Microbiol.">
        <title>The Global Catalogue of Microorganisms (GCM) 10K type strain sequencing project: providing services to taxonomists for standard genome sequencing and annotation.</title>
        <authorList>
            <consortium name="The Broad Institute Genomics Platform"/>
            <consortium name="The Broad Institute Genome Sequencing Center for Infectious Disease"/>
            <person name="Wu L."/>
            <person name="Ma J."/>
        </authorList>
    </citation>
    <scope>NUCLEOTIDE SEQUENCE [LARGE SCALE GENOMIC DNA]</scope>
    <source>
        <strain evidence="4 5">Y73</strain>
    </source>
</reference>
<dbReference type="SUPFAM" id="SSF55729">
    <property type="entry name" value="Acyl-CoA N-acyltransferases (Nat)"/>
    <property type="match status" value="1"/>
</dbReference>
<dbReference type="EC" id="2.3.1.-" evidence="4"/>
<dbReference type="RefSeq" id="WP_379764211.1">
    <property type="nucleotide sequence ID" value="NZ_JBHSXI010000001.1"/>
</dbReference>
<name>A0ABD5UE47_9EURY</name>
<evidence type="ECO:0000313" key="4">
    <source>
        <dbReference type="EMBL" id="MFC6887792.1"/>
    </source>
</evidence>
<dbReference type="InterPro" id="IPR050832">
    <property type="entry name" value="Bact_Acetyltransf"/>
</dbReference>
<dbReference type="EMBL" id="JBHSXI010000001">
    <property type="protein sequence ID" value="MFC6887792.1"/>
    <property type="molecule type" value="Genomic_DNA"/>
</dbReference>
<organism evidence="4 5">
    <name type="scientific">Halorubrum trueperi</name>
    <dbReference type="NCBI Taxonomy" id="2004704"/>
    <lineage>
        <taxon>Archaea</taxon>
        <taxon>Methanobacteriati</taxon>
        <taxon>Methanobacteriota</taxon>
        <taxon>Stenosarchaea group</taxon>
        <taxon>Halobacteria</taxon>
        <taxon>Halobacteriales</taxon>
        <taxon>Haloferacaceae</taxon>
        <taxon>Halorubrum</taxon>
    </lineage>
</organism>
<feature type="domain" description="N-acetyltransferase" evidence="3">
    <location>
        <begin position="1"/>
        <end position="165"/>
    </location>
</feature>